<dbReference type="OrthoDB" id="1668230at2759"/>
<dbReference type="RefSeq" id="XP_042923710.1">
    <property type="nucleotide sequence ID" value="XM_043063004.1"/>
</dbReference>
<comment type="subcellular location">
    <subcellularLocation>
        <location evidence="1">Cytoplasm</location>
        <location evidence="1">Cytoskeleton</location>
        <location evidence="1">Cilium axoneme</location>
    </subcellularLocation>
</comment>
<dbReference type="AlphaFoldDB" id="A0A2K3DNM2"/>
<feature type="domain" description="Protein kinase" evidence="5">
    <location>
        <begin position="301"/>
        <end position="547"/>
    </location>
</feature>
<dbReference type="OMA" id="MVGFKAN"/>
<dbReference type="PaxDb" id="3055-EDP08423"/>
<dbReference type="Pfam" id="PF23598">
    <property type="entry name" value="LRR_14"/>
    <property type="match status" value="1"/>
</dbReference>
<dbReference type="InterPro" id="IPR050216">
    <property type="entry name" value="LRR_domain-containing"/>
</dbReference>
<organism evidence="6 7">
    <name type="scientific">Chlamydomonas reinhardtii</name>
    <name type="common">Chlamydomonas smithii</name>
    <dbReference type="NCBI Taxonomy" id="3055"/>
    <lineage>
        <taxon>Eukaryota</taxon>
        <taxon>Viridiplantae</taxon>
        <taxon>Chlorophyta</taxon>
        <taxon>core chlorophytes</taxon>
        <taxon>Chlorophyceae</taxon>
        <taxon>CS clade</taxon>
        <taxon>Chlamydomonadales</taxon>
        <taxon>Chlamydomonadaceae</taxon>
        <taxon>Chlamydomonas</taxon>
    </lineage>
</organism>
<dbReference type="KEGG" id="cre:CHLRE_06g275450v5"/>
<dbReference type="SMART" id="SM00369">
    <property type="entry name" value="LRR_TYP"/>
    <property type="match status" value="6"/>
</dbReference>
<dbReference type="GeneID" id="5721755"/>
<dbReference type="PROSITE" id="PS50011">
    <property type="entry name" value="PROTEIN_KINASE_DOM"/>
    <property type="match status" value="1"/>
</dbReference>
<dbReference type="PROSITE" id="PS00107">
    <property type="entry name" value="PROTEIN_KINASE_ATP"/>
    <property type="match status" value="1"/>
</dbReference>
<dbReference type="InParanoid" id="A0A2K3DNM2"/>
<dbReference type="PANTHER" id="PTHR48051:SF1">
    <property type="entry name" value="RAS SUPPRESSOR PROTEIN 1"/>
    <property type="match status" value="1"/>
</dbReference>
<keyword evidence="7" id="KW-1185">Reference proteome</keyword>
<dbReference type="SUPFAM" id="SSF56112">
    <property type="entry name" value="Protein kinase-like (PK-like)"/>
    <property type="match status" value="1"/>
</dbReference>
<dbReference type="InterPro" id="IPR003591">
    <property type="entry name" value="Leu-rich_rpt_typical-subtyp"/>
</dbReference>
<dbReference type="STRING" id="3055.A0A2K3DNM2"/>
<dbReference type="EMBL" id="CM008967">
    <property type="protein sequence ID" value="PNW82133.1"/>
    <property type="molecule type" value="Genomic_DNA"/>
</dbReference>
<evidence type="ECO:0000256" key="3">
    <source>
        <dbReference type="ARBA" id="ARBA00022737"/>
    </source>
</evidence>
<protein>
    <recommendedName>
        <fullName evidence="5">Protein kinase domain-containing protein</fullName>
    </recommendedName>
</protein>
<dbReference type="Gene3D" id="3.30.200.20">
    <property type="entry name" value="Phosphorylase Kinase, domain 1"/>
    <property type="match status" value="1"/>
</dbReference>
<feature type="binding site" evidence="4">
    <location>
        <position position="328"/>
    </location>
    <ligand>
        <name>ATP</name>
        <dbReference type="ChEBI" id="CHEBI:30616"/>
    </ligand>
</feature>
<dbReference type="InterPro" id="IPR011009">
    <property type="entry name" value="Kinase-like_dom_sf"/>
</dbReference>
<proteinExistence type="predicted"/>
<dbReference type="ExpressionAtlas" id="A0A2K3DNM2">
    <property type="expression patterns" value="baseline"/>
</dbReference>
<dbReference type="SUPFAM" id="SSF52058">
    <property type="entry name" value="L domain-like"/>
    <property type="match status" value="1"/>
</dbReference>
<dbReference type="InterPro" id="IPR000719">
    <property type="entry name" value="Prot_kinase_dom"/>
</dbReference>
<dbReference type="GO" id="GO:0005930">
    <property type="term" value="C:axoneme"/>
    <property type="evidence" value="ECO:0007669"/>
    <property type="project" value="UniProtKB-SubCell"/>
</dbReference>
<dbReference type="Proteomes" id="UP000006906">
    <property type="component" value="Chromosome 6"/>
</dbReference>
<dbReference type="Gene3D" id="3.80.10.10">
    <property type="entry name" value="Ribonuclease Inhibitor"/>
    <property type="match status" value="1"/>
</dbReference>
<dbReference type="InterPro" id="IPR017441">
    <property type="entry name" value="Protein_kinase_ATP_BS"/>
</dbReference>
<name>A0A2K3DNM2_CHLRE</name>
<accession>A0A2K3DNM2</accession>
<dbReference type="Gramene" id="PNW82133">
    <property type="protein sequence ID" value="PNW82133"/>
    <property type="gene ID" value="CHLRE_06g275450v5"/>
</dbReference>
<dbReference type="GO" id="GO:0004672">
    <property type="term" value="F:protein kinase activity"/>
    <property type="evidence" value="ECO:0007669"/>
    <property type="project" value="InterPro"/>
</dbReference>
<dbReference type="Gene3D" id="1.10.510.10">
    <property type="entry name" value="Transferase(Phosphotransferase) domain 1"/>
    <property type="match status" value="1"/>
</dbReference>
<keyword evidence="3" id="KW-0677">Repeat</keyword>
<evidence type="ECO:0000313" key="6">
    <source>
        <dbReference type="EMBL" id="PNW82133.1"/>
    </source>
</evidence>
<reference evidence="6 7" key="1">
    <citation type="journal article" date="2007" name="Science">
        <title>The Chlamydomonas genome reveals the evolution of key animal and plant functions.</title>
        <authorList>
            <person name="Merchant S.S."/>
            <person name="Prochnik S.E."/>
            <person name="Vallon O."/>
            <person name="Harris E.H."/>
            <person name="Karpowicz S.J."/>
            <person name="Witman G.B."/>
            <person name="Terry A."/>
            <person name="Salamov A."/>
            <person name="Fritz-Laylin L.K."/>
            <person name="Marechal-Drouard L."/>
            <person name="Marshall W.F."/>
            <person name="Qu L.H."/>
            <person name="Nelson D.R."/>
            <person name="Sanderfoot A.A."/>
            <person name="Spalding M.H."/>
            <person name="Kapitonov V.V."/>
            <person name="Ren Q."/>
            <person name="Ferris P."/>
            <person name="Lindquist E."/>
            <person name="Shapiro H."/>
            <person name="Lucas S.M."/>
            <person name="Grimwood J."/>
            <person name="Schmutz J."/>
            <person name="Cardol P."/>
            <person name="Cerutti H."/>
            <person name="Chanfreau G."/>
            <person name="Chen C.L."/>
            <person name="Cognat V."/>
            <person name="Croft M.T."/>
            <person name="Dent R."/>
            <person name="Dutcher S."/>
            <person name="Fernandez E."/>
            <person name="Fukuzawa H."/>
            <person name="Gonzalez-Ballester D."/>
            <person name="Gonzalez-Halphen D."/>
            <person name="Hallmann A."/>
            <person name="Hanikenne M."/>
            <person name="Hippler M."/>
            <person name="Inwood W."/>
            <person name="Jabbari K."/>
            <person name="Kalanon M."/>
            <person name="Kuras R."/>
            <person name="Lefebvre P.A."/>
            <person name="Lemaire S.D."/>
            <person name="Lobanov A.V."/>
            <person name="Lohr M."/>
            <person name="Manuell A."/>
            <person name="Meier I."/>
            <person name="Mets L."/>
            <person name="Mittag M."/>
            <person name="Mittelmeier T."/>
            <person name="Moroney J.V."/>
            <person name="Moseley J."/>
            <person name="Napoli C."/>
            <person name="Nedelcu A.M."/>
            <person name="Niyogi K."/>
            <person name="Novoselov S.V."/>
            <person name="Paulsen I.T."/>
            <person name="Pazour G."/>
            <person name="Purton S."/>
            <person name="Ral J.P."/>
            <person name="Riano-Pachon D.M."/>
            <person name="Riekhof W."/>
            <person name="Rymarquis L."/>
            <person name="Schroda M."/>
            <person name="Stern D."/>
            <person name="Umen J."/>
            <person name="Willows R."/>
            <person name="Wilson N."/>
            <person name="Zimmer S.L."/>
            <person name="Allmer J."/>
            <person name="Balk J."/>
            <person name="Bisova K."/>
            <person name="Chen C.J."/>
            <person name="Elias M."/>
            <person name="Gendler K."/>
            <person name="Hauser C."/>
            <person name="Lamb M.R."/>
            <person name="Ledford H."/>
            <person name="Long J.C."/>
            <person name="Minagawa J."/>
            <person name="Page M.D."/>
            <person name="Pan J."/>
            <person name="Pootakham W."/>
            <person name="Roje S."/>
            <person name="Rose A."/>
            <person name="Stahlberg E."/>
            <person name="Terauchi A.M."/>
            <person name="Yang P."/>
            <person name="Ball S."/>
            <person name="Bowler C."/>
            <person name="Dieckmann C.L."/>
            <person name="Gladyshev V.N."/>
            <person name="Green P."/>
            <person name="Jorgensen R."/>
            <person name="Mayfield S."/>
            <person name="Mueller-Roeber B."/>
            <person name="Rajamani S."/>
            <person name="Sayre R.T."/>
            <person name="Brokstein P."/>
            <person name="Dubchak I."/>
            <person name="Goodstein D."/>
            <person name="Hornick L."/>
            <person name="Huang Y.W."/>
            <person name="Jhaveri J."/>
            <person name="Luo Y."/>
            <person name="Martinez D."/>
            <person name="Ngau W.C."/>
            <person name="Otillar B."/>
            <person name="Poliakov A."/>
            <person name="Porter A."/>
            <person name="Szajkowski L."/>
            <person name="Werner G."/>
            <person name="Zhou K."/>
            <person name="Grigoriev I.V."/>
            <person name="Rokhsar D.S."/>
            <person name="Grossman A.R."/>
        </authorList>
    </citation>
    <scope>NUCLEOTIDE SEQUENCE [LARGE SCALE GENOMIC DNA]</scope>
    <source>
        <strain evidence="7">CC-503</strain>
    </source>
</reference>
<keyword evidence="4" id="KW-0547">Nucleotide-binding</keyword>
<evidence type="ECO:0000256" key="4">
    <source>
        <dbReference type="PROSITE-ProRule" id="PRU10141"/>
    </source>
</evidence>
<dbReference type="Pfam" id="PF00069">
    <property type="entry name" value="Pkinase"/>
    <property type="match status" value="1"/>
</dbReference>
<dbReference type="SMART" id="SM00364">
    <property type="entry name" value="LRR_BAC"/>
    <property type="match status" value="5"/>
</dbReference>
<evidence type="ECO:0000256" key="1">
    <source>
        <dbReference type="ARBA" id="ARBA00004430"/>
    </source>
</evidence>
<evidence type="ECO:0000256" key="2">
    <source>
        <dbReference type="ARBA" id="ARBA00022614"/>
    </source>
</evidence>
<dbReference type="InterPro" id="IPR032675">
    <property type="entry name" value="LRR_dom_sf"/>
</dbReference>
<dbReference type="InterPro" id="IPR055414">
    <property type="entry name" value="LRR_R13L4/SHOC2-like"/>
</dbReference>
<sequence length="547" mass="57643">MAARIVVPALLATTVAGAAVATVLLLRRNGKCVKKASLTVRGLLELEKACEDADARETVAVVELQGIALYAGVPPVVTTLRTLVRLDLGSTGIAQLPASISNLTNLQVLLAPRNKLTALPDALAGLAGSLVQLDVGSNALEAVPDSLFSLSRLRTLNLMGNQLTRLPERFGDLRGLRLLGLKSNKLTQLPASFSRLTDLVELFITDNQLTDLPEGMSACTSLVKLQASFNAFRALPACLLHLPRLELLRVAVCDIKSLPPQLLQDAAALPRLAWFSVAGNPVCPGPPAPAPGLPVVAPEELELGQKLGDGASGDVYRAVWRGQLVAVKYFRADVSPDGRTEDEVALAVSLQHPHLTQVLARVEKPHGLVLRLEAGSPLAAKPTSQHLLRCKWGDDVRFPPRRALGLAAAVADALRYCHAAGICHGDVYAHNVLMDENGTVTLCDFGASFSYDRAAQPFWEAMEVRAYGLMLKDVADRAAAPAAGAAGGSGSSGKLAGAKEAVVEAEKGVVAALQGLAQRCAELPPARRPLFGAVCAELQQLQASLAN</sequence>
<dbReference type="GO" id="GO:0005524">
    <property type="term" value="F:ATP binding"/>
    <property type="evidence" value="ECO:0007669"/>
    <property type="project" value="UniProtKB-UniRule"/>
</dbReference>
<keyword evidence="2" id="KW-0433">Leucine-rich repeat</keyword>
<evidence type="ECO:0000259" key="5">
    <source>
        <dbReference type="PROSITE" id="PS50011"/>
    </source>
</evidence>
<keyword evidence="4" id="KW-0067">ATP-binding</keyword>
<dbReference type="PANTHER" id="PTHR48051">
    <property type="match status" value="1"/>
</dbReference>
<gene>
    <name evidence="6" type="ORF">CHLRE_06g275450v5</name>
</gene>
<evidence type="ECO:0000313" key="7">
    <source>
        <dbReference type="Proteomes" id="UP000006906"/>
    </source>
</evidence>